<dbReference type="InterPro" id="IPR014033">
    <property type="entry name" value="Arginase"/>
</dbReference>
<dbReference type="PANTHER" id="PTHR43782:SF3">
    <property type="entry name" value="ARGINASE"/>
    <property type="match status" value="1"/>
</dbReference>
<evidence type="ECO:0000313" key="14">
    <source>
        <dbReference type="Proteomes" id="UP000324738"/>
    </source>
</evidence>
<organism evidence="13 14">
    <name type="scientific">Aureimonas fodinaquatilis</name>
    <dbReference type="NCBI Taxonomy" id="2565783"/>
    <lineage>
        <taxon>Bacteria</taxon>
        <taxon>Pseudomonadati</taxon>
        <taxon>Pseudomonadota</taxon>
        <taxon>Alphaproteobacteria</taxon>
        <taxon>Hyphomicrobiales</taxon>
        <taxon>Aurantimonadaceae</taxon>
        <taxon>Aureimonas</taxon>
    </lineage>
</organism>
<comment type="pathway">
    <text evidence="1">Nitrogen metabolism; urea cycle; L-ornithine and urea from L-arginine: step 1/1.</text>
</comment>
<dbReference type="RefSeq" id="WP_149299313.1">
    <property type="nucleotide sequence ID" value="NZ_VTWH01000002.1"/>
</dbReference>
<evidence type="ECO:0000256" key="1">
    <source>
        <dbReference type="ARBA" id="ARBA00005098"/>
    </source>
</evidence>
<keyword evidence="4 12" id="KW-0056">Arginine metabolism</keyword>
<evidence type="ECO:0000313" key="13">
    <source>
        <dbReference type="EMBL" id="KAA0970386.1"/>
    </source>
</evidence>
<dbReference type="PROSITE" id="PS51409">
    <property type="entry name" value="ARGINASE_2"/>
    <property type="match status" value="1"/>
</dbReference>
<dbReference type="PANTHER" id="PTHR43782">
    <property type="entry name" value="ARGINASE"/>
    <property type="match status" value="1"/>
</dbReference>
<dbReference type="GO" id="GO:0000050">
    <property type="term" value="P:urea cycle"/>
    <property type="evidence" value="ECO:0007669"/>
    <property type="project" value="UniProtKB-UniPathway"/>
</dbReference>
<comment type="caution">
    <text evidence="13">The sequence shown here is derived from an EMBL/GenBank/DDBJ whole genome shotgun (WGS) entry which is preliminary data.</text>
</comment>
<dbReference type="InterPro" id="IPR006035">
    <property type="entry name" value="Ureohydrolase"/>
</dbReference>
<keyword evidence="7 12" id="KW-0464">Manganese</keyword>
<name>A0A5B0DV88_9HYPH</name>
<dbReference type="NCBIfam" id="TIGR01229">
    <property type="entry name" value="rocF_arginase"/>
    <property type="match status" value="1"/>
</dbReference>
<dbReference type="Proteomes" id="UP000324738">
    <property type="component" value="Unassembled WGS sequence"/>
</dbReference>
<keyword evidence="14" id="KW-1185">Reference proteome</keyword>
<gene>
    <name evidence="13" type="primary">rocF</name>
    <name evidence="13" type="ORF">FPY71_07655</name>
</gene>
<accession>A0A5B0DV88</accession>
<dbReference type="AlphaFoldDB" id="A0A5B0DV88"/>
<dbReference type="CDD" id="cd09989">
    <property type="entry name" value="Arginase"/>
    <property type="match status" value="1"/>
</dbReference>
<dbReference type="InterPro" id="IPR023696">
    <property type="entry name" value="Ureohydrolase_dom_sf"/>
</dbReference>
<dbReference type="OrthoDB" id="9788689at2"/>
<protein>
    <recommendedName>
        <fullName evidence="3 9">Arginase</fullName>
        <ecNumber evidence="2 9">3.5.3.1</ecNumber>
    </recommendedName>
</protein>
<evidence type="ECO:0000256" key="8">
    <source>
        <dbReference type="ARBA" id="ARBA00047391"/>
    </source>
</evidence>
<evidence type="ECO:0000256" key="11">
    <source>
        <dbReference type="RuleBase" id="RU003684"/>
    </source>
</evidence>
<dbReference type="EMBL" id="VTWH01000002">
    <property type="protein sequence ID" value="KAA0970386.1"/>
    <property type="molecule type" value="Genomic_DNA"/>
</dbReference>
<dbReference type="GO" id="GO:0006525">
    <property type="term" value="P:arginine metabolic process"/>
    <property type="evidence" value="ECO:0007669"/>
    <property type="project" value="UniProtKB-KW"/>
</dbReference>
<keyword evidence="6 11" id="KW-0378">Hydrolase</keyword>
<evidence type="ECO:0000256" key="3">
    <source>
        <dbReference type="ARBA" id="ARBA00018123"/>
    </source>
</evidence>
<dbReference type="Gene3D" id="3.40.800.10">
    <property type="entry name" value="Ureohydrolase domain"/>
    <property type="match status" value="1"/>
</dbReference>
<dbReference type="EC" id="3.5.3.1" evidence="2 9"/>
<comment type="similarity">
    <text evidence="10 11">Belongs to the arginase family.</text>
</comment>
<evidence type="ECO:0000256" key="4">
    <source>
        <dbReference type="ARBA" id="ARBA00022503"/>
    </source>
</evidence>
<evidence type="ECO:0000256" key="7">
    <source>
        <dbReference type="ARBA" id="ARBA00023211"/>
    </source>
</evidence>
<dbReference type="InterPro" id="IPR020855">
    <property type="entry name" value="Ureohydrolase_Mn_BS"/>
</dbReference>
<dbReference type="GO" id="GO:0030145">
    <property type="term" value="F:manganese ion binding"/>
    <property type="evidence" value="ECO:0007669"/>
    <property type="project" value="TreeGrafter"/>
</dbReference>
<evidence type="ECO:0000256" key="5">
    <source>
        <dbReference type="ARBA" id="ARBA00022723"/>
    </source>
</evidence>
<evidence type="ECO:0000256" key="10">
    <source>
        <dbReference type="PROSITE-ProRule" id="PRU00742"/>
    </source>
</evidence>
<dbReference type="GO" id="GO:0005737">
    <property type="term" value="C:cytoplasm"/>
    <property type="evidence" value="ECO:0007669"/>
    <property type="project" value="TreeGrafter"/>
</dbReference>
<evidence type="ECO:0000256" key="12">
    <source>
        <dbReference type="RuleBase" id="RU361159"/>
    </source>
</evidence>
<dbReference type="SUPFAM" id="SSF52768">
    <property type="entry name" value="Arginase/deacetylase"/>
    <property type="match status" value="1"/>
</dbReference>
<comment type="catalytic activity">
    <reaction evidence="8 12">
        <text>L-arginine + H2O = urea + L-ornithine</text>
        <dbReference type="Rhea" id="RHEA:20569"/>
        <dbReference type="ChEBI" id="CHEBI:15377"/>
        <dbReference type="ChEBI" id="CHEBI:16199"/>
        <dbReference type="ChEBI" id="CHEBI:32682"/>
        <dbReference type="ChEBI" id="CHEBI:46911"/>
        <dbReference type="EC" id="3.5.3.1"/>
    </reaction>
</comment>
<dbReference type="FunFam" id="3.40.800.10:FF:000012">
    <property type="entry name" value="Arginase"/>
    <property type="match status" value="1"/>
</dbReference>
<dbReference type="PROSITE" id="PS01053">
    <property type="entry name" value="ARGINASE_1"/>
    <property type="match status" value="1"/>
</dbReference>
<dbReference type="Pfam" id="PF00491">
    <property type="entry name" value="Arginase"/>
    <property type="match status" value="1"/>
</dbReference>
<evidence type="ECO:0000256" key="9">
    <source>
        <dbReference type="NCBIfam" id="TIGR01229"/>
    </source>
</evidence>
<dbReference type="UniPathway" id="UPA00158">
    <property type="reaction ID" value="UER00270"/>
</dbReference>
<sequence>MSCKLISVPFELGQPVAGCALGPEALKNAGLGEALQDLGHDVDDLGAIPAPEPRAVPDHPNRLKHLREVSAWIEAIAAKAYEASADGLPIFLGGDHSISAGSVSGLARRAAEQGKPFFVLWMDAHSDLHTLNTTTSGNLHGVPLAYLAGMPGFDGYFPPLAAPLVQEHVCILGLRSVDKAEKDALAASQFRAYDMSDIDRRGVAPLLESFLQEVRDADGLLHVSFDIDFLDPSLVPGVGTPVQGGATFREAHLAMEMLHESGLVTSLDVVELNPTLDENGRTAALANELVSSLFGKTITGKKRVA</sequence>
<evidence type="ECO:0000256" key="2">
    <source>
        <dbReference type="ARBA" id="ARBA00012168"/>
    </source>
</evidence>
<dbReference type="PRINTS" id="PR00116">
    <property type="entry name" value="ARGINASE"/>
</dbReference>
<dbReference type="GO" id="GO:0004053">
    <property type="term" value="F:arginase activity"/>
    <property type="evidence" value="ECO:0007669"/>
    <property type="project" value="UniProtKB-UniRule"/>
</dbReference>
<keyword evidence="5 12" id="KW-0479">Metal-binding</keyword>
<proteinExistence type="inferred from homology"/>
<comment type="cofactor">
    <cofactor evidence="12">
        <name>Mn(2+)</name>
        <dbReference type="ChEBI" id="CHEBI:29035"/>
    </cofactor>
    <text evidence="12">Binds 2 manganese ions per subunit.</text>
</comment>
<reference evidence="13 14" key="1">
    <citation type="submission" date="2019-08" db="EMBL/GenBank/DDBJ databases">
        <title>Aureimonas fodiniaquatilis sp. nov., isolated from a coal mine wastewater.</title>
        <authorList>
            <person name="Kim W."/>
        </authorList>
    </citation>
    <scope>NUCLEOTIDE SEQUENCE [LARGE SCALE GENOMIC DNA]</scope>
    <source>
        <strain evidence="13 14">CAU 1482</strain>
    </source>
</reference>
<evidence type="ECO:0000256" key="6">
    <source>
        <dbReference type="ARBA" id="ARBA00022801"/>
    </source>
</evidence>